<dbReference type="InterPro" id="IPR003660">
    <property type="entry name" value="HAMP_dom"/>
</dbReference>
<dbReference type="InterPro" id="IPR004089">
    <property type="entry name" value="MCPsignal_dom"/>
</dbReference>
<dbReference type="RefSeq" id="WP_109605387.1">
    <property type="nucleotide sequence ID" value="NZ_JAMHJO010000013.1"/>
</dbReference>
<feature type="domain" description="Methyl-accepting transducer" evidence="6">
    <location>
        <begin position="383"/>
        <end position="619"/>
    </location>
</feature>
<organism evidence="8 9">
    <name type="scientific">Oceanotoga teriensis</name>
    <dbReference type="NCBI Taxonomy" id="515440"/>
    <lineage>
        <taxon>Bacteria</taxon>
        <taxon>Thermotogati</taxon>
        <taxon>Thermotogota</taxon>
        <taxon>Thermotogae</taxon>
        <taxon>Petrotogales</taxon>
        <taxon>Petrotogaceae</taxon>
        <taxon>Oceanotoga</taxon>
    </lineage>
</organism>
<keyword evidence="4" id="KW-0175">Coiled coil</keyword>
<evidence type="ECO:0000256" key="2">
    <source>
        <dbReference type="ARBA" id="ARBA00029447"/>
    </source>
</evidence>
<feature type="domain" description="HAMP" evidence="7">
    <location>
        <begin position="312"/>
        <end position="364"/>
    </location>
</feature>
<dbReference type="InterPro" id="IPR032255">
    <property type="entry name" value="HBM"/>
</dbReference>
<dbReference type="Pfam" id="PF00672">
    <property type="entry name" value="HAMP"/>
    <property type="match status" value="1"/>
</dbReference>
<comment type="similarity">
    <text evidence="2">Belongs to the methyl-accepting chemotaxis (MCP) protein family.</text>
</comment>
<dbReference type="AlphaFoldDB" id="A0AA45C5W6"/>
<keyword evidence="5" id="KW-0812">Transmembrane</keyword>
<comment type="caution">
    <text evidence="8">The sequence shown here is derived from an EMBL/GenBank/DDBJ whole genome shotgun (WGS) entry which is preliminary data.</text>
</comment>
<dbReference type="Gene3D" id="1.10.287.950">
    <property type="entry name" value="Methyl-accepting chemotaxis protein"/>
    <property type="match status" value="1"/>
</dbReference>
<evidence type="ECO:0000256" key="5">
    <source>
        <dbReference type="SAM" id="Phobius"/>
    </source>
</evidence>
<dbReference type="CDD" id="cd06225">
    <property type="entry name" value="HAMP"/>
    <property type="match status" value="1"/>
</dbReference>
<dbReference type="GO" id="GO:0007165">
    <property type="term" value="P:signal transduction"/>
    <property type="evidence" value="ECO:0007669"/>
    <property type="project" value="UniProtKB-KW"/>
</dbReference>
<accession>A0AA45C5W6</accession>
<dbReference type="EMBL" id="QGGI01000014">
    <property type="protein sequence ID" value="PWJ89633.1"/>
    <property type="molecule type" value="Genomic_DNA"/>
</dbReference>
<dbReference type="PANTHER" id="PTHR32089">
    <property type="entry name" value="METHYL-ACCEPTING CHEMOTAXIS PROTEIN MCPB"/>
    <property type="match status" value="1"/>
</dbReference>
<dbReference type="SMART" id="SM01358">
    <property type="entry name" value="HBM"/>
    <property type="match status" value="1"/>
</dbReference>
<reference evidence="8 9" key="1">
    <citation type="submission" date="2018-05" db="EMBL/GenBank/DDBJ databases">
        <title>Genomic Encyclopedia of Type Strains, Phase IV (KMG-IV): sequencing the most valuable type-strain genomes for metagenomic binning, comparative biology and taxonomic classification.</title>
        <authorList>
            <person name="Goeker M."/>
        </authorList>
    </citation>
    <scope>NUCLEOTIDE SEQUENCE [LARGE SCALE GENOMIC DNA]</scope>
    <source>
        <strain evidence="8 9">DSM 24906</strain>
    </source>
</reference>
<dbReference type="SUPFAM" id="SSF58104">
    <property type="entry name" value="Methyl-accepting chemotaxis protein (MCP) signaling domain"/>
    <property type="match status" value="1"/>
</dbReference>
<dbReference type="GO" id="GO:0016020">
    <property type="term" value="C:membrane"/>
    <property type="evidence" value="ECO:0007669"/>
    <property type="project" value="InterPro"/>
</dbReference>
<keyword evidence="5" id="KW-1133">Transmembrane helix</keyword>
<dbReference type="Pfam" id="PF00015">
    <property type="entry name" value="MCPsignal"/>
    <property type="match status" value="1"/>
</dbReference>
<dbReference type="Proteomes" id="UP000245921">
    <property type="component" value="Unassembled WGS sequence"/>
</dbReference>
<evidence type="ECO:0000256" key="4">
    <source>
        <dbReference type="SAM" id="Coils"/>
    </source>
</evidence>
<evidence type="ECO:0000259" key="6">
    <source>
        <dbReference type="PROSITE" id="PS50111"/>
    </source>
</evidence>
<evidence type="ECO:0000313" key="8">
    <source>
        <dbReference type="EMBL" id="PWJ89633.1"/>
    </source>
</evidence>
<feature type="transmembrane region" description="Helical" evidence="5">
    <location>
        <begin position="7"/>
        <end position="28"/>
    </location>
</feature>
<gene>
    <name evidence="8" type="ORF">C7380_11436</name>
</gene>
<evidence type="ECO:0000313" key="9">
    <source>
        <dbReference type="Proteomes" id="UP000245921"/>
    </source>
</evidence>
<evidence type="ECO:0000259" key="7">
    <source>
        <dbReference type="PROSITE" id="PS50885"/>
    </source>
</evidence>
<dbReference type="PROSITE" id="PS50885">
    <property type="entry name" value="HAMP"/>
    <property type="match status" value="1"/>
</dbReference>
<dbReference type="PROSITE" id="PS50111">
    <property type="entry name" value="CHEMOTAXIS_TRANSDUC_2"/>
    <property type="match status" value="1"/>
</dbReference>
<evidence type="ECO:0000256" key="1">
    <source>
        <dbReference type="ARBA" id="ARBA00023224"/>
    </source>
</evidence>
<evidence type="ECO:0000256" key="3">
    <source>
        <dbReference type="PROSITE-ProRule" id="PRU00284"/>
    </source>
</evidence>
<proteinExistence type="inferred from homology"/>
<feature type="coiled-coil region" evidence="4">
    <location>
        <begin position="615"/>
        <end position="642"/>
    </location>
</feature>
<dbReference type="SMART" id="SM00283">
    <property type="entry name" value="MA"/>
    <property type="match status" value="1"/>
</dbReference>
<dbReference type="CDD" id="cd11386">
    <property type="entry name" value="MCP_signal"/>
    <property type="match status" value="1"/>
</dbReference>
<keyword evidence="9" id="KW-1185">Reference proteome</keyword>
<keyword evidence="5" id="KW-0472">Membrane</keyword>
<dbReference type="Gene3D" id="6.10.340.10">
    <property type="match status" value="1"/>
</dbReference>
<feature type="transmembrane region" description="Helical" evidence="5">
    <location>
        <begin position="294"/>
        <end position="314"/>
    </location>
</feature>
<keyword evidence="1 3" id="KW-0807">Transducer</keyword>
<sequence length="669" mass="75921">MKKLNNLSLKIVFGFIVIIVFLIFSSFFSIKSLIKSNEGFESYEKLSNEYSAFSEIENNFQNLRIQVKDYIKDENEISIENFNIFYSQMKEYLEEINITFNSTHTYNEINDQLNLYNNHFQTIQDYKKNKNSIISNLDKSGKSIYDSSWRYLNYVDKMDEQKLTAGFKTLDFLSNARLSLYKYLYYNDEKYVDGIYENFVYADDSINLIQKNQDLNIKSILNDLIKDKENYEGYLGELIGIMYDEQFIINEMDKIGLKIYENIKTVEDTLMKEQKILGTTLIKDNNSTISKVKWIIIINITFSIFSAMLILLFIKRPLKSMNEKIQEFGNGNLNTKFNILSNDEIGKMNKSLNNMGNNLRKTIIEIDKSAKTVDESSHDLASLAEETSATTEELSTKSEDIKNFVEEINDLFSELVSGIEEISISSQNLSENSQNLSNASNITENSAADGVKTMNQIMIEMNNVVEKATVSQITVNELKEMSENILKIVDTINSITEQTSLLSLNAAIEAARAGEAGKGFAVVADEIRKLADDSKKATSDIDKILKNVQGKTGEVNNSVEEVVNLIVNTGEKITTGSTKFSHILQQVKEMNTGIENTTATIQEQSASTEEITGLMEKSSERLTDIKEQIEELNQGIEQESKSALTLSESADRLTELSKGLINIIKKFNI</sequence>
<dbReference type="SMART" id="SM00304">
    <property type="entry name" value="HAMP"/>
    <property type="match status" value="1"/>
</dbReference>
<dbReference type="PANTHER" id="PTHR32089:SF112">
    <property type="entry name" value="LYSOZYME-LIKE PROTEIN-RELATED"/>
    <property type="match status" value="1"/>
</dbReference>
<name>A0AA45C5W6_9BACT</name>
<protein>
    <submittedName>
        <fullName evidence="8">Methyl-accepting chemotaxis protein</fullName>
    </submittedName>
</protein>